<evidence type="ECO:0000313" key="4">
    <source>
        <dbReference type="EMBL" id="RUO29995.1"/>
    </source>
</evidence>
<dbReference type="EMBL" id="PIPN01000003">
    <property type="protein sequence ID" value="RUO29995.1"/>
    <property type="molecule type" value="Genomic_DNA"/>
</dbReference>
<feature type="domain" description="RapA2 cadherin-like" evidence="3">
    <location>
        <begin position="94"/>
        <end position="158"/>
    </location>
</feature>
<keyword evidence="5" id="KW-1185">Reference proteome</keyword>
<dbReference type="Proteomes" id="UP000287410">
    <property type="component" value="Unassembled WGS sequence"/>
</dbReference>
<feature type="signal peptide" evidence="2">
    <location>
        <begin position="1"/>
        <end position="18"/>
    </location>
</feature>
<dbReference type="InterPro" id="IPR040853">
    <property type="entry name" value="RapA2_cadherin-like"/>
</dbReference>
<gene>
    <name evidence="4" type="ORF">CWE12_08520</name>
</gene>
<comment type="caution">
    <text evidence="4">The sequence shown here is derived from an EMBL/GenBank/DDBJ whole genome shotgun (WGS) entry which is preliminary data.</text>
</comment>
<feature type="region of interest" description="Disordered" evidence="1">
    <location>
        <begin position="866"/>
        <end position="891"/>
    </location>
</feature>
<evidence type="ECO:0000259" key="3">
    <source>
        <dbReference type="Pfam" id="PF17803"/>
    </source>
</evidence>
<dbReference type="RefSeq" id="WP_126789266.1">
    <property type="nucleotide sequence ID" value="NZ_PIPN01000003.1"/>
</dbReference>
<keyword evidence="2" id="KW-0732">Signal</keyword>
<sequence length="891" mass="98177">MKMIRMVWVTAAALLVLAGCNSDDSGLREEAISAELNQGGQWQQSLALGQFASVIESPQHGQLQVASDSLTYTPEPSFRGTDSARVEGSEAIYTLTFSVVAVNQPPQLLNAQIEVVAHREIRGQLEVYDQDDDPIQFEVIEAPEQGDFSLNSSGGFDYQLGELALPNASFTVSISDNVNDPVIETVTLLPAYSSNEEKAAYYYHSRHSHLVQAEQRLQQINSDRDTVEGYQRLAEGYLYGSMDGEMQRLLDARITGQEDRAYTLADLATIYNRRNEPEHAAEFRREALTTHAQMVLDNGIENMTNGNGSFYWTLRIRALEAGDDELVEQIDRQTRSYVDALGGGEYLNASGYIIQGLRAAAQRSTEDSLTSGLSRDYESALAAIDQISYAVTQTGYQTTRDDERLFKIAPLYSGWATELYYFIGDSDSAKRQLAYTISFYQATDYDPDYQFEALPYADITLRDYAIPLKDAAGVFALLYPDADTNVPLDILEAVDSNQYDRALAVIEDMQFLKRTMEGEPVATVINDLLAYYDGSTRNQIAMLTEAGSSNPNFGSLLRRFGYSVQADAAVDAAFDIVNSNLFATEQGHSAQYLTGSSGCFKVINIIYRDVSQELARERAAACENLLGNASAQHVANIHNVISTYLLVDRVEDAISLYPQAIYQLDISEESALSKAGDWFYLAKLMARARSYEHAMEAAEKGFAQLSLAPTTTPSEIKAVLTELENVSGLSKKTSIYNITNSLMVELRSHAYTQPEYQSWMQQLNQLSGNLLDTLTAEVMAQPEPEHEGLSEELVEALSAARLYSKAEQVAASLAVGDAERLQLNALISEIQAVQDDFPASVIATVDTDLDGRANFFAVSATTEQLAETDIELDDDADGDGVKDEDDPQPLG</sequence>
<protein>
    <recommendedName>
        <fullName evidence="3">RapA2 cadherin-like domain-containing protein</fullName>
    </recommendedName>
</protein>
<evidence type="ECO:0000256" key="2">
    <source>
        <dbReference type="SAM" id="SignalP"/>
    </source>
</evidence>
<evidence type="ECO:0000256" key="1">
    <source>
        <dbReference type="SAM" id="MobiDB-lite"/>
    </source>
</evidence>
<name>A0ABY0BZ95_9GAMM</name>
<organism evidence="4 5">
    <name type="scientific">Aliidiomarina sedimenti</name>
    <dbReference type="NCBI Taxonomy" id="1933879"/>
    <lineage>
        <taxon>Bacteria</taxon>
        <taxon>Pseudomonadati</taxon>
        <taxon>Pseudomonadota</taxon>
        <taxon>Gammaproteobacteria</taxon>
        <taxon>Alteromonadales</taxon>
        <taxon>Idiomarinaceae</taxon>
        <taxon>Aliidiomarina</taxon>
    </lineage>
</organism>
<proteinExistence type="predicted"/>
<reference evidence="4 5" key="1">
    <citation type="journal article" date="2018" name="Front. Microbiol.">
        <title>Genome-Based Analysis Reveals the Taxonomy and Diversity of the Family Idiomarinaceae.</title>
        <authorList>
            <person name="Liu Y."/>
            <person name="Lai Q."/>
            <person name="Shao Z."/>
        </authorList>
    </citation>
    <scope>NUCLEOTIDE SEQUENCE [LARGE SCALE GENOMIC DNA]</scope>
    <source>
        <strain evidence="4 5">GBSy1</strain>
    </source>
</reference>
<dbReference type="Pfam" id="PF17803">
    <property type="entry name" value="Cadherin_4"/>
    <property type="match status" value="1"/>
</dbReference>
<feature type="chain" id="PRO_5047388966" description="RapA2 cadherin-like domain-containing protein" evidence="2">
    <location>
        <begin position="19"/>
        <end position="891"/>
    </location>
</feature>
<dbReference type="PROSITE" id="PS51257">
    <property type="entry name" value="PROKAR_LIPOPROTEIN"/>
    <property type="match status" value="1"/>
</dbReference>
<accession>A0ABY0BZ95</accession>
<evidence type="ECO:0000313" key="5">
    <source>
        <dbReference type="Proteomes" id="UP000287410"/>
    </source>
</evidence>